<protein>
    <recommendedName>
        <fullName evidence="2">D-alanyl-D-alanine carboxypeptidase-like core domain-containing protein</fullName>
    </recommendedName>
</protein>
<accession>A0ABQ2FAS6</accession>
<feature type="region of interest" description="Disordered" evidence="1">
    <location>
        <begin position="63"/>
        <end position="107"/>
    </location>
</feature>
<sequence length="332" mass="34304">MRPGPAPPEQRVPRGAAGAVAAGAGTALLLALGVASGTPQGYAVPAPVASGGGLVAAGAGLVAGEDPVAVTPSEEDDRRNREATEASETPGPSGPSRPVDCGAAASSPVSDGSLGGLVLSVAGLLCGPLGPAGGLPPTTLEAQEPERLYALVTREQAVRPLRYAPDDLAPLPGGLYEAREEVVAQVAALLDEARDAGHDYLAVTSGFRDHDTQAGTHEDWVRRLGAERADQVSAQPGHSEHQLGLAVDVTGECGGFDCFGDSDDGRWVAAHAHRFGFIVRYPEDGEEVTGYAYEPWHLRYVGPRAAWAMHLRGEAYWEDFAPVALEAATAEP</sequence>
<comment type="caution">
    <text evidence="3">The sequence shown here is derived from an EMBL/GenBank/DDBJ whole genome shotgun (WGS) entry which is preliminary data.</text>
</comment>
<evidence type="ECO:0000259" key="2">
    <source>
        <dbReference type="Pfam" id="PF02557"/>
    </source>
</evidence>
<dbReference type="InterPro" id="IPR058193">
    <property type="entry name" value="VanY/YodJ_core_dom"/>
</dbReference>
<keyword evidence="4" id="KW-1185">Reference proteome</keyword>
<dbReference type="Gene3D" id="3.30.1380.10">
    <property type="match status" value="1"/>
</dbReference>
<dbReference type="PANTHER" id="PTHR34385">
    <property type="entry name" value="D-ALANYL-D-ALANINE CARBOXYPEPTIDASE"/>
    <property type="match status" value="1"/>
</dbReference>
<dbReference type="InterPro" id="IPR052179">
    <property type="entry name" value="DD-CPase-like"/>
</dbReference>
<dbReference type="PANTHER" id="PTHR34385:SF1">
    <property type="entry name" value="PEPTIDOGLYCAN L-ALANYL-D-GLUTAMATE ENDOPEPTIDASE CWLK"/>
    <property type="match status" value="1"/>
</dbReference>
<organism evidence="3 4">
    <name type="scientific">Ornithinimicrobium pekingense</name>
    <dbReference type="NCBI Taxonomy" id="384677"/>
    <lineage>
        <taxon>Bacteria</taxon>
        <taxon>Bacillati</taxon>
        <taxon>Actinomycetota</taxon>
        <taxon>Actinomycetes</taxon>
        <taxon>Micrococcales</taxon>
        <taxon>Ornithinimicrobiaceae</taxon>
        <taxon>Ornithinimicrobium</taxon>
    </lineage>
</organism>
<feature type="domain" description="D-alanyl-D-alanine carboxypeptidase-like core" evidence="2">
    <location>
        <begin position="179"/>
        <end position="302"/>
    </location>
</feature>
<reference evidence="4" key="1">
    <citation type="journal article" date="2019" name="Int. J. Syst. Evol. Microbiol.">
        <title>The Global Catalogue of Microorganisms (GCM) 10K type strain sequencing project: providing services to taxonomists for standard genome sequencing and annotation.</title>
        <authorList>
            <consortium name="The Broad Institute Genomics Platform"/>
            <consortium name="The Broad Institute Genome Sequencing Center for Infectious Disease"/>
            <person name="Wu L."/>
            <person name="Ma J."/>
        </authorList>
    </citation>
    <scope>NUCLEOTIDE SEQUENCE [LARGE SCALE GENOMIC DNA]</scope>
    <source>
        <strain evidence="4">CGMCC 1.5362</strain>
    </source>
</reference>
<dbReference type="InterPro" id="IPR009045">
    <property type="entry name" value="Zn_M74/Hedgehog-like"/>
</dbReference>
<gene>
    <name evidence="3" type="ORF">GCM10011509_28800</name>
</gene>
<dbReference type="InterPro" id="IPR003709">
    <property type="entry name" value="VanY-like_core_dom"/>
</dbReference>
<dbReference type="Pfam" id="PF02557">
    <property type="entry name" value="VanY"/>
    <property type="match status" value="1"/>
</dbReference>
<dbReference type="Proteomes" id="UP000662111">
    <property type="component" value="Unassembled WGS sequence"/>
</dbReference>
<proteinExistence type="predicted"/>
<dbReference type="EMBL" id="BMLB01000006">
    <property type="protein sequence ID" value="GGK78506.1"/>
    <property type="molecule type" value="Genomic_DNA"/>
</dbReference>
<name>A0ABQ2FAS6_9MICO</name>
<evidence type="ECO:0000313" key="3">
    <source>
        <dbReference type="EMBL" id="GGK78506.1"/>
    </source>
</evidence>
<dbReference type="CDD" id="cd14852">
    <property type="entry name" value="LD-carboxypeptidase"/>
    <property type="match status" value="1"/>
</dbReference>
<evidence type="ECO:0000313" key="4">
    <source>
        <dbReference type="Proteomes" id="UP000662111"/>
    </source>
</evidence>
<evidence type="ECO:0000256" key="1">
    <source>
        <dbReference type="SAM" id="MobiDB-lite"/>
    </source>
</evidence>
<dbReference type="SUPFAM" id="SSF55166">
    <property type="entry name" value="Hedgehog/DD-peptidase"/>
    <property type="match status" value="1"/>
</dbReference>